<dbReference type="OrthoDB" id="7211025at2"/>
<proteinExistence type="predicted"/>
<dbReference type="Proteomes" id="UP000249725">
    <property type="component" value="Unassembled WGS sequence"/>
</dbReference>
<comment type="caution">
    <text evidence="1">The sequence shown here is derived from an EMBL/GenBank/DDBJ whole genome shotgun (WGS) entry which is preliminary data.</text>
</comment>
<dbReference type="RefSeq" id="WP_111512830.1">
    <property type="nucleotide sequence ID" value="NZ_QFYR01000001.1"/>
</dbReference>
<protein>
    <submittedName>
        <fullName evidence="1">Uncharacterized protein</fullName>
    </submittedName>
</protein>
<organism evidence="1 2">
    <name type="scientific">Phenylobacterium deserti</name>
    <dbReference type="NCBI Taxonomy" id="1914756"/>
    <lineage>
        <taxon>Bacteria</taxon>
        <taxon>Pseudomonadati</taxon>
        <taxon>Pseudomonadota</taxon>
        <taxon>Alphaproteobacteria</taxon>
        <taxon>Caulobacterales</taxon>
        <taxon>Caulobacteraceae</taxon>
        <taxon>Phenylobacterium</taxon>
    </lineage>
</organism>
<dbReference type="EMBL" id="QFYR01000001">
    <property type="protein sequence ID" value="RAK56479.1"/>
    <property type="molecule type" value="Genomic_DNA"/>
</dbReference>
<evidence type="ECO:0000313" key="2">
    <source>
        <dbReference type="Proteomes" id="UP000249725"/>
    </source>
</evidence>
<dbReference type="AlphaFoldDB" id="A0A328APH5"/>
<gene>
    <name evidence="1" type="ORF">DJ018_00385</name>
</gene>
<reference evidence="2" key="1">
    <citation type="submission" date="2018-05" db="EMBL/GenBank/DDBJ databases">
        <authorList>
            <person name="Li X."/>
        </authorList>
    </citation>
    <scope>NUCLEOTIDE SEQUENCE [LARGE SCALE GENOMIC DNA]</scope>
    <source>
        <strain evidence="2">YIM 73061</strain>
    </source>
</reference>
<evidence type="ECO:0000313" key="1">
    <source>
        <dbReference type="EMBL" id="RAK56479.1"/>
    </source>
</evidence>
<name>A0A328APH5_9CAUL</name>
<keyword evidence="2" id="KW-1185">Reference proteome</keyword>
<sequence length="60" mass="6760">MAGHYDIRRDRTGWTVFDRWTGMTVILDWAEKSGMSHPEAKVLAAALNRRGSAGDRSILQ</sequence>
<accession>A0A328APH5</accession>